<dbReference type="Gene3D" id="3.40.120.10">
    <property type="entry name" value="Alpha-D-Glucose-1,6-Bisphosphate, subunit A, domain 3"/>
    <property type="match status" value="3"/>
</dbReference>
<dbReference type="PRINTS" id="PR00509">
    <property type="entry name" value="PGMPMM"/>
</dbReference>
<evidence type="ECO:0000313" key="11">
    <source>
        <dbReference type="Proteomes" id="UP000178098"/>
    </source>
</evidence>
<dbReference type="InterPro" id="IPR005844">
    <property type="entry name" value="A-D-PHexomutase_a/b/a-I"/>
</dbReference>
<dbReference type="InterPro" id="IPR005846">
    <property type="entry name" value="A-D-PHexomutase_a/b/a-III"/>
</dbReference>
<feature type="domain" description="Alpha-D-phosphohexomutase alpha/beta/alpha" evidence="8">
    <location>
        <begin position="156"/>
        <end position="255"/>
    </location>
</feature>
<protein>
    <recommendedName>
        <fullName evidence="12">Phosphomannomutase</fullName>
    </recommendedName>
</protein>
<keyword evidence="5" id="KW-0460">Magnesium</keyword>
<dbReference type="Gene3D" id="3.30.310.50">
    <property type="entry name" value="Alpha-D-phosphohexomutase, C-terminal domain"/>
    <property type="match status" value="1"/>
</dbReference>
<dbReference type="EMBL" id="MFZT01000033">
    <property type="protein sequence ID" value="OGK30181.1"/>
    <property type="molecule type" value="Genomic_DNA"/>
</dbReference>
<dbReference type="InterPro" id="IPR016055">
    <property type="entry name" value="A-D-PHexomutase_a/b/a-I/II/III"/>
</dbReference>
<evidence type="ECO:0000256" key="5">
    <source>
        <dbReference type="ARBA" id="ARBA00022842"/>
    </source>
</evidence>
<evidence type="ECO:0000259" key="7">
    <source>
        <dbReference type="Pfam" id="PF02878"/>
    </source>
</evidence>
<dbReference type="AlphaFoldDB" id="A0A1F7HG11"/>
<dbReference type="Pfam" id="PF02879">
    <property type="entry name" value="PGM_PMM_II"/>
    <property type="match status" value="1"/>
</dbReference>
<dbReference type="SUPFAM" id="SSF53738">
    <property type="entry name" value="Phosphoglucomutase, first 3 domains"/>
    <property type="match status" value="3"/>
</dbReference>
<evidence type="ECO:0000256" key="1">
    <source>
        <dbReference type="ARBA" id="ARBA00001946"/>
    </source>
</evidence>
<dbReference type="InterPro" id="IPR005845">
    <property type="entry name" value="A-D-PHexomutase_a/b/a-II"/>
</dbReference>
<evidence type="ECO:0000313" key="10">
    <source>
        <dbReference type="EMBL" id="OGK30181.1"/>
    </source>
</evidence>
<organism evidence="10 11">
    <name type="scientific">Candidatus Roizmanbacteria bacterium RIFCSPHIGHO2_02_FULL_43_11</name>
    <dbReference type="NCBI Taxonomy" id="1802043"/>
    <lineage>
        <taxon>Bacteria</taxon>
        <taxon>Candidatus Roizmaniibacteriota</taxon>
    </lineage>
</organism>
<keyword evidence="6" id="KW-0413">Isomerase</keyword>
<dbReference type="PANTHER" id="PTHR43771:SF2">
    <property type="entry name" value="PHOSPHOMANNOMUTASE_PHOSPHOGLUCOMUTASE"/>
    <property type="match status" value="1"/>
</dbReference>
<comment type="similarity">
    <text evidence="2">Belongs to the phosphohexose mutase family.</text>
</comment>
<dbReference type="Pfam" id="PF02880">
    <property type="entry name" value="PGM_PMM_III"/>
    <property type="match status" value="1"/>
</dbReference>
<dbReference type="GO" id="GO:0005975">
    <property type="term" value="P:carbohydrate metabolic process"/>
    <property type="evidence" value="ECO:0007669"/>
    <property type="project" value="InterPro"/>
</dbReference>
<dbReference type="CDD" id="cd03089">
    <property type="entry name" value="PMM_PGM"/>
    <property type="match status" value="1"/>
</dbReference>
<evidence type="ECO:0000259" key="9">
    <source>
        <dbReference type="Pfam" id="PF02880"/>
    </source>
</evidence>
<keyword evidence="3" id="KW-0597">Phosphoprotein</keyword>
<dbReference type="InterPro" id="IPR036900">
    <property type="entry name" value="A-D-PHexomutase_C_sf"/>
</dbReference>
<dbReference type="InterPro" id="IPR005841">
    <property type="entry name" value="Alpha-D-phosphohexomutase_SF"/>
</dbReference>
<dbReference type="SUPFAM" id="SSF55957">
    <property type="entry name" value="Phosphoglucomutase, C-terminal domain"/>
    <property type="match status" value="1"/>
</dbReference>
<comment type="caution">
    <text evidence="10">The sequence shown here is derived from an EMBL/GenBank/DDBJ whole genome shotgun (WGS) entry which is preliminary data.</text>
</comment>
<dbReference type="Pfam" id="PF02878">
    <property type="entry name" value="PGM_PMM_I"/>
    <property type="match status" value="1"/>
</dbReference>
<dbReference type="GO" id="GO:0016868">
    <property type="term" value="F:intramolecular phosphotransferase activity"/>
    <property type="evidence" value="ECO:0007669"/>
    <property type="project" value="InterPro"/>
</dbReference>
<evidence type="ECO:0008006" key="12">
    <source>
        <dbReference type="Google" id="ProtNLM"/>
    </source>
</evidence>
<proteinExistence type="inferred from homology"/>
<feature type="domain" description="Alpha-D-phosphohexomutase alpha/beta/alpha" evidence="9">
    <location>
        <begin position="261"/>
        <end position="368"/>
    </location>
</feature>
<evidence type="ECO:0000256" key="3">
    <source>
        <dbReference type="ARBA" id="ARBA00022553"/>
    </source>
</evidence>
<dbReference type="PANTHER" id="PTHR43771">
    <property type="entry name" value="PHOSPHOMANNOMUTASE"/>
    <property type="match status" value="1"/>
</dbReference>
<evidence type="ECO:0000256" key="4">
    <source>
        <dbReference type="ARBA" id="ARBA00022723"/>
    </source>
</evidence>
<evidence type="ECO:0000256" key="6">
    <source>
        <dbReference type="ARBA" id="ARBA00023235"/>
    </source>
</evidence>
<reference evidence="10 11" key="1">
    <citation type="journal article" date="2016" name="Nat. Commun.">
        <title>Thousands of microbial genomes shed light on interconnected biogeochemical processes in an aquifer system.</title>
        <authorList>
            <person name="Anantharaman K."/>
            <person name="Brown C.T."/>
            <person name="Hug L.A."/>
            <person name="Sharon I."/>
            <person name="Castelle C.J."/>
            <person name="Probst A.J."/>
            <person name="Thomas B.C."/>
            <person name="Singh A."/>
            <person name="Wilkins M.J."/>
            <person name="Karaoz U."/>
            <person name="Brodie E.L."/>
            <person name="Williams K.H."/>
            <person name="Hubbard S.S."/>
            <person name="Banfield J.F."/>
        </authorList>
    </citation>
    <scope>NUCLEOTIDE SEQUENCE [LARGE SCALE GENOMIC DNA]</scope>
</reference>
<name>A0A1F7HG11_9BACT</name>
<dbReference type="Proteomes" id="UP000178098">
    <property type="component" value="Unassembled WGS sequence"/>
</dbReference>
<sequence length="472" mass="52854">MNTLPDHIFRGYDIRGVVDKDLDEENVYILGQAYATWLLNRRIYDCVVGYDCRLSSPGYYQAMTYALMQAGITVYDIGLTLSQIAYFAQYLFRTRGMVMITASHNPKEYNGFKLGSGFSETMLTKDIQDLKSIAQSQKFHTAAKKGNHVIKDVFEDYLNDLKRHILLESIAPMRVVIDSCAATTGVFLPRILRAYGCDVIEQNIQPDGNFPVGTPDPTEASVQTRLADRVKAEKADIGFSYDADGDRIGVVDEEGNLIWNDTLCSLYAQDILESLPGSKIVFNTLCSKQVDEVIRLSGGEAIMWMTGHSFIKSKVRETGAPFGGELSGHFYFVDNFYGHDDGAVSTLRLLAYLTRAKQSLRNAVRSLPQYISSPEIKVGCPDGLKLQVVQQLTQQVKAAFPHAEYVEIDGIRVDTESAMLVIRASQNGPYLTVKFEAKADEEYHTIKTMISNMLHKNRDIDFQYGVNLESLL</sequence>
<feature type="domain" description="Alpha-D-phosphohexomutase alpha/beta/alpha" evidence="7">
    <location>
        <begin position="8"/>
        <end position="139"/>
    </location>
</feature>
<gene>
    <name evidence="10" type="ORF">A3D08_02870</name>
</gene>
<dbReference type="GO" id="GO:0046872">
    <property type="term" value="F:metal ion binding"/>
    <property type="evidence" value="ECO:0007669"/>
    <property type="project" value="UniProtKB-KW"/>
</dbReference>
<accession>A0A1F7HG11</accession>
<evidence type="ECO:0000256" key="2">
    <source>
        <dbReference type="ARBA" id="ARBA00010231"/>
    </source>
</evidence>
<keyword evidence="4" id="KW-0479">Metal-binding</keyword>
<comment type="cofactor">
    <cofactor evidence="1">
        <name>Mg(2+)</name>
        <dbReference type="ChEBI" id="CHEBI:18420"/>
    </cofactor>
</comment>
<evidence type="ECO:0000259" key="8">
    <source>
        <dbReference type="Pfam" id="PF02879"/>
    </source>
</evidence>